<keyword evidence="2" id="KW-1185">Reference proteome</keyword>
<proteinExistence type="predicted"/>
<accession>A0A179BM61</accession>
<dbReference type="AlphaFoldDB" id="A0A179BM61"/>
<dbReference type="EMBL" id="LVXZ01000027">
    <property type="protein sequence ID" value="OAP92808.1"/>
    <property type="molecule type" value="Genomic_DNA"/>
</dbReference>
<protein>
    <submittedName>
        <fullName evidence="1">Uncharacterized protein</fullName>
    </submittedName>
</protein>
<reference evidence="1 2" key="1">
    <citation type="submission" date="2016-04" db="EMBL/GenBank/DDBJ databases">
        <title>Acidithiobacillus ferrooxidans genome sequencing and assembly.</title>
        <authorList>
            <person name="Zhou Z."/>
        </authorList>
    </citation>
    <scope>NUCLEOTIDE SEQUENCE [LARGE SCALE GENOMIC DNA]</scope>
    <source>
        <strain evidence="1 2">BY0502</strain>
    </source>
</reference>
<gene>
    <name evidence="1" type="ORF">A4H96_03125</name>
</gene>
<organism evidence="1 2">
    <name type="scientific">Acidithiobacillus ferrooxidans</name>
    <name type="common">Thiobacillus ferrooxidans</name>
    <dbReference type="NCBI Taxonomy" id="920"/>
    <lineage>
        <taxon>Bacteria</taxon>
        <taxon>Pseudomonadati</taxon>
        <taxon>Pseudomonadota</taxon>
        <taxon>Acidithiobacillia</taxon>
        <taxon>Acidithiobacillales</taxon>
        <taxon>Acidithiobacillaceae</taxon>
        <taxon>Acidithiobacillus</taxon>
    </lineage>
</organism>
<evidence type="ECO:0000313" key="1">
    <source>
        <dbReference type="EMBL" id="OAP92808.1"/>
    </source>
</evidence>
<dbReference type="Proteomes" id="UP000078302">
    <property type="component" value="Unassembled WGS sequence"/>
</dbReference>
<sequence>MLIVIEGVMLQDRWKFRPSDRAKLLRFATQNNLSIGMKEGSIPHVDGLASGITEEVRRDAVAYDALVH</sequence>
<comment type="caution">
    <text evidence="1">The sequence shown here is derived from an EMBL/GenBank/DDBJ whole genome shotgun (WGS) entry which is preliminary data.</text>
</comment>
<evidence type="ECO:0000313" key="2">
    <source>
        <dbReference type="Proteomes" id="UP000078302"/>
    </source>
</evidence>
<name>A0A179BM61_ACIFR</name>